<evidence type="ECO:0000256" key="1">
    <source>
        <dbReference type="ARBA" id="ARBA00022801"/>
    </source>
</evidence>
<feature type="region of interest" description="Disordered" evidence="2">
    <location>
        <begin position="42"/>
        <end position="61"/>
    </location>
</feature>
<dbReference type="RefSeq" id="WP_277191580.1">
    <property type="nucleotide sequence ID" value="NZ_JAROAV010000023.1"/>
</dbReference>
<evidence type="ECO:0000313" key="4">
    <source>
        <dbReference type="Proteomes" id="UP001528912"/>
    </source>
</evidence>
<reference evidence="3 4" key="1">
    <citation type="submission" date="2023-03" db="EMBL/GenBank/DDBJ databases">
        <title>YIM 133296 draft genome.</title>
        <authorList>
            <person name="Xiong L."/>
        </authorList>
    </citation>
    <scope>NUCLEOTIDE SEQUENCE [LARGE SCALE GENOMIC DNA]</scope>
    <source>
        <strain evidence="3 4">YIM 133296</strain>
    </source>
</reference>
<gene>
    <name evidence="3" type="ORF">P4R38_06845</name>
</gene>
<dbReference type="InterPro" id="IPR023365">
    <property type="entry name" value="Sortase_dom-sf"/>
</dbReference>
<protein>
    <submittedName>
        <fullName evidence="3">Sortase</fullName>
    </submittedName>
</protein>
<proteinExistence type="predicted"/>
<evidence type="ECO:0000256" key="2">
    <source>
        <dbReference type="SAM" id="MobiDB-lite"/>
    </source>
</evidence>
<keyword evidence="4" id="KW-1185">Reference proteome</keyword>
<dbReference type="Proteomes" id="UP001528912">
    <property type="component" value="Unassembled WGS sequence"/>
</dbReference>
<comment type="caution">
    <text evidence="3">The sequence shown here is derived from an EMBL/GenBank/DDBJ whole genome shotgun (WGS) entry which is preliminary data.</text>
</comment>
<dbReference type="InterPro" id="IPR005754">
    <property type="entry name" value="Sortase"/>
</dbReference>
<evidence type="ECO:0000313" key="3">
    <source>
        <dbReference type="EMBL" id="MDF8263955.1"/>
    </source>
</evidence>
<dbReference type="EMBL" id="JAROAV010000023">
    <property type="protein sequence ID" value="MDF8263955.1"/>
    <property type="molecule type" value="Genomic_DNA"/>
</dbReference>
<name>A0ABT6C566_9MICO</name>
<organism evidence="3 4">
    <name type="scientific">Luteipulveratus flavus</name>
    <dbReference type="NCBI Taxonomy" id="3031728"/>
    <lineage>
        <taxon>Bacteria</taxon>
        <taxon>Bacillati</taxon>
        <taxon>Actinomycetota</taxon>
        <taxon>Actinomycetes</taxon>
        <taxon>Micrococcales</taxon>
        <taxon>Dermacoccaceae</taxon>
        <taxon>Luteipulveratus</taxon>
    </lineage>
</organism>
<dbReference type="Gene3D" id="2.40.260.10">
    <property type="entry name" value="Sortase"/>
    <property type="match status" value="1"/>
</dbReference>
<keyword evidence="1" id="KW-0378">Hydrolase</keyword>
<sequence>MAAVFVVSVVALLGWAYHHQNQPTYDALPQPRLRAETDIVPVSGPRAGASQNGSAPASAADVVRPSPATQIYIPNADADLRISTDVKPLDGCRRVIDPPHSGPGFGGVFGCTDFAQPGTTSPSLTVVAGHSSKDLETAFNRLYVQNDRLVGQLVYLRTEASGDRWLVYRITAVHVPSKKDLPYLPQVWGEPGASTAGRLLLVTCRQQPHVTPAVLNYIAVGRLVGLR</sequence>
<accession>A0ABT6C566</accession>
<dbReference type="Pfam" id="PF04203">
    <property type="entry name" value="Sortase"/>
    <property type="match status" value="1"/>
</dbReference>
<dbReference type="SUPFAM" id="SSF63817">
    <property type="entry name" value="Sortase"/>
    <property type="match status" value="1"/>
</dbReference>